<organism evidence="1 2">
    <name type="scientific">Smallanthus sonchifolius</name>
    <dbReference type="NCBI Taxonomy" id="185202"/>
    <lineage>
        <taxon>Eukaryota</taxon>
        <taxon>Viridiplantae</taxon>
        <taxon>Streptophyta</taxon>
        <taxon>Embryophyta</taxon>
        <taxon>Tracheophyta</taxon>
        <taxon>Spermatophyta</taxon>
        <taxon>Magnoliopsida</taxon>
        <taxon>eudicotyledons</taxon>
        <taxon>Gunneridae</taxon>
        <taxon>Pentapetalae</taxon>
        <taxon>asterids</taxon>
        <taxon>campanulids</taxon>
        <taxon>Asterales</taxon>
        <taxon>Asteraceae</taxon>
        <taxon>Asteroideae</taxon>
        <taxon>Heliantheae alliance</taxon>
        <taxon>Millerieae</taxon>
        <taxon>Smallanthus</taxon>
    </lineage>
</organism>
<dbReference type="EMBL" id="CM042045">
    <property type="protein sequence ID" value="KAI3683196.1"/>
    <property type="molecule type" value="Genomic_DNA"/>
</dbReference>
<proteinExistence type="predicted"/>
<reference evidence="2" key="1">
    <citation type="journal article" date="2022" name="Mol. Ecol. Resour.">
        <title>The genomes of chicory, endive, great burdock and yacon provide insights into Asteraceae palaeo-polyploidization history and plant inulin production.</title>
        <authorList>
            <person name="Fan W."/>
            <person name="Wang S."/>
            <person name="Wang H."/>
            <person name="Wang A."/>
            <person name="Jiang F."/>
            <person name="Liu H."/>
            <person name="Zhao H."/>
            <person name="Xu D."/>
            <person name="Zhang Y."/>
        </authorList>
    </citation>
    <scope>NUCLEOTIDE SEQUENCE [LARGE SCALE GENOMIC DNA]</scope>
    <source>
        <strain evidence="2">cv. Yunnan</strain>
    </source>
</reference>
<reference evidence="1 2" key="2">
    <citation type="journal article" date="2022" name="Mol. Ecol. Resour.">
        <title>The genomes of chicory, endive, great burdock and yacon provide insights into Asteraceae paleo-polyploidization history and plant inulin production.</title>
        <authorList>
            <person name="Fan W."/>
            <person name="Wang S."/>
            <person name="Wang H."/>
            <person name="Wang A."/>
            <person name="Jiang F."/>
            <person name="Liu H."/>
            <person name="Zhao H."/>
            <person name="Xu D."/>
            <person name="Zhang Y."/>
        </authorList>
    </citation>
    <scope>NUCLEOTIDE SEQUENCE [LARGE SCALE GENOMIC DNA]</scope>
    <source>
        <strain evidence="2">cv. Yunnan</strain>
        <tissue evidence="1">Leaves</tissue>
    </source>
</reference>
<dbReference type="Proteomes" id="UP001056120">
    <property type="component" value="Linkage Group LG28"/>
</dbReference>
<comment type="caution">
    <text evidence="1">The sequence shown here is derived from an EMBL/GenBank/DDBJ whole genome shotgun (WGS) entry which is preliminary data.</text>
</comment>
<sequence>MIQLPACSCQASKDFNDFNHMIKLMQFLMGLDNVYQPVRTNLLIREPLPTVKEAFSVISREESHRNSSGSSKAQVVGFVAKTNQNFERTNQFSENRRKVNKVSNPNLKCSHCNKIGHTTDRCFEIVGYPTWMKKGSQNAKPGASNNSVINKTDAGSFAAESLFTAEQISKLLNLLNEKSSDGPQSCNVAGTLCDPFGSISVPKRVFCFSSNGVNEKEMGWVVDSGANQHMVKSETSLINIVDVSEFNIKVKHPNGTSAIVTKIGNLKLSNEVALIDVFVVPDYCVNLISVYKLAKDSKMIVSFDEHNCYLQDSLTKKVLATGSQCDGLYICVDASKSVKLSNIENLFL</sequence>
<gene>
    <name evidence="1" type="ORF">L1987_83696</name>
</gene>
<keyword evidence="2" id="KW-1185">Reference proteome</keyword>
<protein>
    <submittedName>
        <fullName evidence="1">Uncharacterized protein</fullName>
    </submittedName>
</protein>
<evidence type="ECO:0000313" key="2">
    <source>
        <dbReference type="Proteomes" id="UP001056120"/>
    </source>
</evidence>
<accession>A0ACB8YDT6</accession>
<name>A0ACB8YDT6_9ASTR</name>
<evidence type="ECO:0000313" key="1">
    <source>
        <dbReference type="EMBL" id="KAI3683196.1"/>
    </source>
</evidence>